<evidence type="ECO:0000256" key="1">
    <source>
        <dbReference type="ARBA" id="ARBA00012513"/>
    </source>
</evidence>
<accession>A0ABN3VEI1</accession>
<reference evidence="9 10" key="1">
    <citation type="journal article" date="2019" name="Int. J. Syst. Evol. Microbiol.">
        <title>The Global Catalogue of Microorganisms (GCM) 10K type strain sequencing project: providing services to taxonomists for standard genome sequencing and annotation.</title>
        <authorList>
            <consortium name="The Broad Institute Genomics Platform"/>
            <consortium name="The Broad Institute Genome Sequencing Center for Infectious Disease"/>
            <person name="Wu L."/>
            <person name="Ma J."/>
        </authorList>
    </citation>
    <scope>NUCLEOTIDE SEQUENCE [LARGE SCALE GENOMIC DNA]</scope>
    <source>
        <strain evidence="9 10">JCM 9383</strain>
    </source>
</reference>
<dbReference type="InterPro" id="IPR000719">
    <property type="entry name" value="Prot_kinase_dom"/>
</dbReference>
<proteinExistence type="predicted"/>
<dbReference type="Proteomes" id="UP001500979">
    <property type="component" value="Unassembled WGS sequence"/>
</dbReference>
<evidence type="ECO:0000313" key="10">
    <source>
        <dbReference type="Proteomes" id="UP001500979"/>
    </source>
</evidence>
<keyword evidence="5" id="KW-0418">Kinase</keyword>
<evidence type="ECO:0000256" key="7">
    <source>
        <dbReference type="PROSITE-ProRule" id="PRU10141"/>
    </source>
</evidence>
<dbReference type="InterPro" id="IPR011009">
    <property type="entry name" value="Kinase-like_dom_sf"/>
</dbReference>
<feature type="binding site" evidence="7">
    <location>
        <position position="40"/>
    </location>
    <ligand>
        <name>ATP</name>
        <dbReference type="ChEBI" id="CHEBI:30616"/>
    </ligand>
</feature>
<dbReference type="RefSeq" id="WP_344680952.1">
    <property type="nucleotide sequence ID" value="NZ_BAAAUX010000014.1"/>
</dbReference>
<keyword evidence="3" id="KW-0808">Transferase</keyword>
<dbReference type="PROSITE" id="PS50011">
    <property type="entry name" value="PROTEIN_KINASE_DOM"/>
    <property type="match status" value="1"/>
</dbReference>
<evidence type="ECO:0000259" key="8">
    <source>
        <dbReference type="PROSITE" id="PS50011"/>
    </source>
</evidence>
<dbReference type="SMART" id="SM00220">
    <property type="entry name" value="S_TKc"/>
    <property type="match status" value="1"/>
</dbReference>
<dbReference type="PANTHER" id="PTHR43289:SF6">
    <property type="entry name" value="SERINE_THREONINE-PROTEIN KINASE NEKL-3"/>
    <property type="match status" value="1"/>
</dbReference>
<dbReference type="Pfam" id="PF00069">
    <property type="entry name" value="Pkinase"/>
    <property type="match status" value="1"/>
</dbReference>
<evidence type="ECO:0000256" key="3">
    <source>
        <dbReference type="ARBA" id="ARBA00022679"/>
    </source>
</evidence>
<sequence>MRSGQLVGGRYRLEDQIGSGGNGVVWRGTDEELYRKVALKHAVSWDGGAGSEHIGRLKREAKILAQVNHPNVVTVHDVVSDNGQWWLVMEHVPARDLAAHGTLPPQRVARIGAQLASALARVHESGIVHRDIKPGNVLVTEDGHPKLGDFGISRVVHGEVTLTDSALITGTPGYLAPEVARSEDPTAASDVFSLGATLFAAVEGVSPYGTSDDARVLVRRAAAGDVDAPRRAGALGPALSAMLKVNPAKRPTAAQVRTMLENITEDEPRARWWPKAVVGVALAAVLAIGAWLVFGPPFGSADDIPAPASALGDPLTADPCALIDPVPLARFGDADEDANYGNFNRCDVIVRSGESEVDVEALLINAELPPQERNASVRGFGLVREPPEGRECARTLLLSDQVHVRITADQDGNGPADLCGMADTAVDTATAALSGGELPRRPAPDPGSLIDADACGILDNEALIRFPGVDANNPDPGFGGWTCRWRSTTSPLSLLVRFDRDQPPNADDGRPVRLGGRSAFVEPGGYGEQSCQVSVVHRHFTGTDGEDLAELMLVVVTGEQPPDRLCELATGLAEPAALRLPPA</sequence>
<evidence type="ECO:0000313" key="9">
    <source>
        <dbReference type="EMBL" id="GAA2796987.1"/>
    </source>
</evidence>
<dbReference type="SUPFAM" id="SSF56112">
    <property type="entry name" value="Protein kinase-like (PK-like)"/>
    <property type="match status" value="1"/>
</dbReference>
<dbReference type="PROSITE" id="PS00107">
    <property type="entry name" value="PROTEIN_KINASE_ATP"/>
    <property type="match status" value="1"/>
</dbReference>
<feature type="domain" description="Protein kinase" evidence="8">
    <location>
        <begin position="11"/>
        <end position="260"/>
    </location>
</feature>
<dbReference type="Gene3D" id="1.10.510.10">
    <property type="entry name" value="Transferase(Phosphotransferase) domain 1"/>
    <property type="match status" value="1"/>
</dbReference>
<dbReference type="Gene3D" id="3.30.200.20">
    <property type="entry name" value="Phosphorylase Kinase, domain 1"/>
    <property type="match status" value="1"/>
</dbReference>
<dbReference type="PANTHER" id="PTHR43289">
    <property type="entry name" value="MITOGEN-ACTIVATED PROTEIN KINASE KINASE KINASE 20-RELATED"/>
    <property type="match status" value="1"/>
</dbReference>
<evidence type="ECO:0000256" key="4">
    <source>
        <dbReference type="ARBA" id="ARBA00022741"/>
    </source>
</evidence>
<evidence type="ECO:0000256" key="2">
    <source>
        <dbReference type="ARBA" id="ARBA00022527"/>
    </source>
</evidence>
<dbReference type="InterPro" id="IPR017441">
    <property type="entry name" value="Protein_kinase_ATP_BS"/>
</dbReference>
<keyword evidence="10" id="KW-1185">Reference proteome</keyword>
<keyword evidence="6 7" id="KW-0067">ATP-binding</keyword>
<evidence type="ECO:0000256" key="5">
    <source>
        <dbReference type="ARBA" id="ARBA00022777"/>
    </source>
</evidence>
<evidence type="ECO:0000256" key="6">
    <source>
        <dbReference type="ARBA" id="ARBA00022840"/>
    </source>
</evidence>
<keyword evidence="4 7" id="KW-0547">Nucleotide-binding</keyword>
<comment type="caution">
    <text evidence="9">The sequence shown here is derived from an EMBL/GenBank/DDBJ whole genome shotgun (WGS) entry which is preliminary data.</text>
</comment>
<organism evidence="9 10">
    <name type="scientific">Saccharopolyspora taberi</name>
    <dbReference type="NCBI Taxonomy" id="60895"/>
    <lineage>
        <taxon>Bacteria</taxon>
        <taxon>Bacillati</taxon>
        <taxon>Actinomycetota</taxon>
        <taxon>Actinomycetes</taxon>
        <taxon>Pseudonocardiales</taxon>
        <taxon>Pseudonocardiaceae</taxon>
        <taxon>Saccharopolyspora</taxon>
    </lineage>
</organism>
<dbReference type="CDD" id="cd14014">
    <property type="entry name" value="STKc_PknB_like"/>
    <property type="match status" value="1"/>
</dbReference>
<keyword evidence="2" id="KW-0723">Serine/threonine-protein kinase</keyword>
<dbReference type="PROSITE" id="PS00108">
    <property type="entry name" value="PROTEIN_KINASE_ST"/>
    <property type="match status" value="1"/>
</dbReference>
<dbReference type="InterPro" id="IPR008271">
    <property type="entry name" value="Ser/Thr_kinase_AS"/>
</dbReference>
<dbReference type="EMBL" id="BAAAUX010000014">
    <property type="protein sequence ID" value="GAA2796987.1"/>
    <property type="molecule type" value="Genomic_DNA"/>
</dbReference>
<name>A0ABN3VEI1_9PSEU</name>
<gene>
    <name evidence="9" type="ORF">GCM10010470_35180</name>
</gene>
<dbReference type="EC" id="2.7.11.1" evidence="1"/>
<protein>
    <recommendedName>
        <fullName evidence="1">non-specific serine/threonine protein kinase</fullName>
        <ecNumber evidence="1">2.7.11.1</ecNumber>
    </recommendedName>
</protein>